<dbReference type="EMBL" id="GEDG01040415">
    <property type="protein sequence ID" value="JAP06727.1"/>
    <property type="molecule type" value="Transcribed_RNA"/>
</dbReference>
<organism evidence="1">
    <name type="scientific">Solanum chacoense</name>
    <name type="common">Chaco potato</name>
    <dbReference type="NCBI Taxonomy" id="4108"/>
    <lineage>
        <taxon>Eukaryota</taxon>
        <taxon>Viridiplantae</taxon>
        <taxon>Streptophyta</taxon>
        <taxon>Embryophyta</taxon>
        <taxon>Tracheophyta</taxon>
        <taxon>Spermatophyta</taxon>
        <taxon>Magnoliopsida</taxon>
        <taxon>eudicotyledons</taxon>
        <taxon>Gunneridae</taxon>
        <taxon>Pentapetalae</taxon>
        <taxon>asterids</taxon>
        <taxon>lamiids</taxon>
        <taxon>Solanales</taxon>
        <taxon>Solanaceae</taxon>
        <taxon>Solanoideae</taxon>
        <taxon>Solaneae</taxon>
        <taxon>Solanum</taxon>
    </lineage>
</organism>
<accession>A0A0V0GG36</accession>
<evidence type="ECO:0000313" key="1">
    <source>
        <dbReference type="EMBL" id="JAP06727.1"/>
    </source>
</evidence>
<name>A0A0V0GG36_SOLCH</name>
<protein>
    <submittedName>
        <fullName evidence="1">Putative ovule protein</fullName>
    </submittedName>
</protein>
<dbReference type="AlphaFoldDB" id="A0A0V0GG36"/>
<reference evidence="1" key="1">
    <citation type="submission" date="2015-12" db="EMBL/GenBank/DDBJ databases">
        <title>Gene expression during late stages of embryo sac development: a critical building block for successful pollen-pistil interactions.</title>
        <authorList>
            <person name="Liu Y."/>
            <person name="Joly V."/>
            <person name="Sabar M."/>
            <person name="Matton D.P."/>
        </authorList>
    </citation>
    <scope>NUCLEOTIDE SEQUENCE</scope>
</reference>
<sequence length="64" mass="7254">FLSQQLPGIIFQLNIQRMVNPLKKKNEILWVLGRCENDKSGSLLGVVMVKIEPLSLSLCLVLFK</sequence>
<proteinExistence type="predicted"/>
<feature type="non-terminal residue" evidence="1">
    <location>
        <position position="1"/>
    </location>
</feature>